<dbReference type="RefSeq" id="WP_036872462.1">
    <property type="nucleotide sequence ID" value="NZ_JASBZX010000021.1"/>
</dbReference>
<gene>
    <name evidence="2" type="ORF">HQ47_00090</name>
</gene>
<accession>A0A0A2EFS8</accession>
<dbReference type="EMBL" id="JRFA01000001">
    <property type="protein sequence ID" value="KGN76477.1"/>
    <property type="molecule type" value="Genomic_DNA"/>
</dbReference>
<feature type="transmembrane region" description="Helical" evidence="1">
    <location>
        <begin position="84"/>
        <end position="103"/>
    </location>
</feature>
<feature type="transmembrane region" description="Helical" evidence="1">
    <location>
        <begin position="129"/>
        <end position="150"/>
    </location>
</feature>
<sequence>MAVTKIRAVSSWTSLITVVLSIIVLAAFYIGGFHVEGEHRVYENTGLLLNWAYFLFGLTIITTIFFAIAGLVKAFKTNPRRATISLGAAILIAILLIISYSVGSGDLLKHLSSDSQIYNTPSWLKTADMWLYTIYITAFLVILSIIWGAVRKVMKR</sequence>
<keyword evidence="1" id="KW-0472">Membrane</keyword>
<evidence type="ECO:0000313" key="3">
    <source>
        <dbReference type="Proteomes" id="UP000030103"/>
    </source>
</evidence>
<organism evidence="2 3">
    <name type="scientific">Porphyromonas macacae</name>
    <dbReference type="NCBI Taxonomy" id="28115"/>
    <lineage>
        <taxon>Bacteria</taxon>
        <taxon>Pseudomonadati</taxon>
        <taxon>Bacteroidota</taxon>
        <taxon>Bacteroidia</taxon>
        <taxon>Bacteroidales</taxon>
        <taxon>Porphyromonadaceae</taxon>
        <taxon>Porphyromonas</taxon>
    </lineage>
</organism>
<dbReference type="Proteomes" id="UP000030103">
    <property type="component" value="Unassembled WGS sequence"/>
</dbReference>
<proteinExistence type="predicted"/>
<keyword evidence="3" id="KW-1185">Reference proteome</keyword>
<dbReference type="OrthoDB" id="1121549at2"/>
<dbReference type="STRING" id="28115.HQ47_00090"/>
<keyword evidence="1" id="KW-1133">Transmembrane helix</keyword>
<name>A0A0A2EFS8_9PORP</name>
<evidence type="ECO:0000256" key="1">
    <source>
        <dbReference type="SAM" id="Phobius"/>
    </source>
</evidence>
<feature type="transmembrane region" description="Helical" evidence="1">
    <location>
        <begin position="51"/>
        <end position="72"/>
    </location>
</feature>
<feature type="transmembrane region" description="Helical" evidence="1">
    <location>
        <begin position="12"/>
        <end position="31"/>
    </location>
</feature>
<keyword evidence="1" id="KW-0812">Transmembrane</keyword>
<dbReference type="AlphaFoldDB" id="A0A0A2EFS8"/>
<protein>
    <submittedName>
        <fullName evidence="2">Uncharacterized protein</fullName>
    </submittedName>
</protein>
<reference evidence="2 3" key="1">
    <citation type="submission" date="2014-09" db="EMBL/GenBank/DDBJ databases">
        <title>Draft Genome Sequence of Porphyromonas macacae COT-192_OH2859.</title>
        <authorList>
            <person name="Wallis C."/>
            <person name="Deusch O."/>
            <person name="O'Flynn C."/>
            <person name="Davis I."/>
            <person name="Horsfall A."/>
            <person name="Kirkwood N."/>
            <person name="Harris S."/>
            <person name="Eisen J.A."/>
            <person name="Coil D.A."/>
            <person name="Darling A.E."/>
            <person name="Jospin G."/>
            <person name="Alexiev A."/>
        </authorList>
    </citation>
    <scope>NUCLEOTIDE SEQUENCE [LARGE SCALE GENOMIC DNA]</scope>
    <source>
        <strain evidence="3">COT-192 OH2859</strain>
    </source>
</reference>
<comment type="caution">
    <text evidence="2">The sequence shown here is derived from an EMBL/GenBank/DDBJ whole genome shotgun (WGS) entry which is preliminary data.</text>
</comment>
<evidence type="ECO:0000313" key="2">
    <source>
        <dbReference type="EMBL" id="KGN76477.1"/>
    </source>
</evidence>